<evidence type="ECO:0008006" key="5">
    <source>
        <dbReference type="Google" id="ProtNLM"/>
    </source>
</evidence>
<sequence length="294" mass="32351">MRKILAALSVVSLASAGATTVISCSSNVLYKQFLQWIENKESFVLYIGAKDCDYCQKFEANIDYNQSYFNDKLSQISGEYNNSISKYNGNDDSFTSYGQKLNNDLNLRSFIAEEKSNNFKEKWSENIIKWLVDKVAEIYYSAMLDIGHNETIQKKVAKDKVKEYFNKIKGTPMFIIIRNGKIVDWEVGFEDDSTGWTENSLESLVKKISDSILNSEIESVLVDKVNTGSSETESGGESGGNGGESSGGESGGNGGESSGGESSGGESGSQVNSKTSFDDLTVNYQFDSIFNNLI</sequence>
<dbReference type="Gene3D" id="3.40.30.10">
    <property type="entry name" value="Glutaredoxin"/>
    <property type="match status" value="1"/>
</dbReference>
<dbReference type="EMBL" id="CP012328">
    <property type="protein sequence ID" value="AKU79506.1"/>
    <property type="molecule type" value="Genomic_DNA"/>
</dbReference>
<dbReference type="AlphaFoldDB" id="A0A0K1P5D3"/>
<dbReference type="OrthoDB" id="389063at2"/>
<organism evidence="3 4">
    <name type="scientific">Spiroplasma turonicum</name>
    <dbReference type="NCBI Taxonomy" id="216946"/>
    <lineage>
        <taxon>Bacteria</taxon>
        <taxon>Bacillati</taxon>
        <taxon>Mycoplasmatota</taxon>
        <taxon>Mollicutes</taxon>
        <taxon>Entomoplasmatales</taxon>
        <taxon>Spiroplasmataceae</taxon>
        <taxon>Spiroplasma</taxon>
    </lineage>
</organism>
<feature type="region of interest" description="Disordered" evidence="1">
    <location>
        <begin position="226"/>
        <end position="276"/>
    </location>
</feature>
<dbReference type="PATRIC" id="fig|216946.3.peg.260"/>
<gene>
    <name evidence="3" type="ORF">STURON_00260</name>
</gene>
<evidence type="ECO:0000256" key="2">
    <source>
        <dbReference type="SAM" id="SignalP"/>
    </source>
</evidence>
<evidence type="ECO:0000256" key="1">
    <source>
        <dbReference type="SAM" id="MobiDB-lite"/>
    </source>
</evidence>
<keyword evidence="4" id="KW-1185">Reference proteome</keyword>
<proteinExistence type="predicted"/>
<dbReference type="SUPFAM" id="SSF52833">
    <property type="entry name" value="Thioredoxin-like"/>
    <property type="match status" value="1"/>
</dbReference>
<evidence type="ECO:0000313" key="3">
    <source>
        <dbReference type="EMBL" id="AKU79506.1"/>
    </source>
</evidence>
<reference evidence="3 4" key="1">
    <citation type="journal article" date="2015" name="Genome Announc.">
        <title>Complete Genome Sequence of Spiroplasma turonicum Strain Tab4cT, a Parasite of a Horse Fly, Haematopota sp. (Diptera: Tabanidae).</title>
        <authorList>
            <person name="Davis R.E."/>
            <person name="Shao J."/>
            <person name="Zhao Y."/>
            <person name="Gasparich G.E."/>
            <person name="Gaynor B.J."/>
            <person name="Donofrio N."/>
        </authorList>
    </citation>
    <scope>NUCLEOTIDE SEQUENCE [LARGE SCALE GENOMIC DNA]</scope>
    <source>
        <strain evidence="3 4">Tab4c</strain>
    </source>
</reference>
<evidence type="ECO:0000313" key="4">
    <source>
        <dbReference type="Proteomes" id="UP000067243"/>
    </source>
</evidence>
<dbReference type="RefSeq" id="WP_075048106.1">
    <property type="nucleotide sequence ID" value="NZ_CP012328.1"/>
</dbReference>
<feature type="compositionally biased region" description="Gly residues" evidence="1">
    <location>
        <begin position="236"/>
        <end position="267"/>
    </location>
</feature>
<dbReference type="KEGG" id="stur:STURON_00260"/>
<name>A0A0K1P5D3_9MOLU</name>
<feature type="signal peptide" evidence="2">
    <location>
        <begin position="1"/>
        <end position="18"/>
    </location>
</feature>
<accession>A0A0K1P5D3</accession>
<dbReference type="PROSITE" id="PS51257">
    <property type="entry name" value="PROKAR_LIPOPROTEIN"/>
    <property type="match status" value="1"/>
</dbReference>
<protein>
    <recommendedName>
        <fullName evidence="5">Lipoprotein</fullName>
    </recommendedName>
</protein>
<keyword evidence="2" id="KW-0732">Signal</keyword>
<feature type="chain" id="PRO_5009779582" description="Lipoprotein" evidence="2">
    <location>
        <begin position="19"/>
        <end position="294"/>
    </location>
</feature>
<dbReference type="Proteomes" id="UP000067243">
    <property type="component" value="Chromosome"/>
</dbReference>
<dbReference type="InterPro" id="IPR036249">
    <property type="entry name" value="Thioredoxin-like_sf"/>
</dbReference>